<name>A0A8S0VSN4_CYCAE</name>
<keyword evidence="3" id="KW-1185">Reference proteome</keyword>
<evidence type="ECO:0000256" key="1">
    <source>
        <dbReference type="SAM" id="MobiDB-lite"/>
    </source>
</evidence>
<evidence type="ECO:0000313" key="3">
    <source>
        <dbReference type="Proteomes" id="UP000467700"/>
    </source>
</evidence>
<dbReference type="Proteomes" id="UP000467700">
    <property type="component" value="Unassembled WGS sequence"/>
</dbReference>
<dbReference type="OrthoDB" id="2757639at2759"/>
<comment type="caution">
    <text evidence="2">The sequence shown here is derived from an EMBL/GenBank/DDBJ whole genome shotgun (WGS) entry which is preliminary data.</text>
</comment>
<dbReference type="EMBL" id="CACVBS010000060">
    <property type="protein sequence ID" value="CAA7267479.1"/>
    <property type="molecule type" value="Genomic_DNA"/>
</dbReference>
<gene>
    <name evidence="2" type="ORF">AAE3_LOCUS9735</name>
</gene>
<feature type="compositionally biased region" description="Polar residues" evidence="1">
    <location>
        <begin position="567"/>
        <end position="577"/>
    </location>
</feature>
<reference evidence="2 3" key="1">
    <citation type="submission" date="2020-01" db="EMBL/GenBank/DDBJ databases">
        <authorList>
            <person name="Gupta K D."/>
        </authorList>
    </citation>
    <scope>NUCLEOTIDE SEQUENCE [LARGE SCALE GENOMIC DNA]</scope>
</reference>
<feature type="region of interest" description="Disordered" evidence="1">
    <location>
        <begin position="562"/>
        <end position="587"/>
    </location>
</feature>
<proteinExistence type="predicted"/>
<sequence length="601" mass="67222">MGKVTRHSRLGISNWQCNEYAHLFEKIYIATTMLKSHSRGPSTAAEQKVSSPLDIMQHIATLLTTGDADGTPGGGKFAKGNRAVAVTGHASADSIEALVLVTRNTSGYSTDPTLAHPVMVDISDENPDLTLKAIEEWGDETPRPSFEEYSKNVFAMLNIFRVNKDAPASDFLRYVIRQCYPKIVFRMQLANVIWEEPPLTVIENYFEGDYSFIPSKPFPWKLRIRKGDSFMVDRLKICRPDLDGRSAIYEVNADNVVGWVNKLVTTYGNLARYLAERTEGGALKPKKVLELKFADAALLNMLSLDAVLIRMGFLERLLSDSELADQLFRKSEAQPEEDDQSEEDEEVIDGEAGELADLLLQRGEGTAHHVVRFYKAIFAWVTAVRHATCLKLPHPLRPHVLTMLNPGILEARVQSAKVSLFKSVLEKVHHSKTALAEKRLKDRYSTSFRFDAYGGMPGLHPEASLIALYCYFKDPGATIDSATRTWALTPAQCRVLFRVFSTNSAAMGTGERCWDEVVMLGSHATIYPWYPPQAGVPVDILQQLNRELEEILVDAAEKNLQVKRRNSTQSSARSSGDSPPPANWSYNPELDDRHAIYLLCL</sequence>
<accession>A0A8S0VSN4</accession>
<protein>
    <submittedName>
        <fullName evidence="2">Uncharacterized protein</fullName>
    </submittedName>
</protein>
<evidence type="ECO:0000313" key="2">
    <source>
        <dbReference type="EMBL" id="CAA7267479.1"/>
    </source>
</evidence>
<organism evidence="2 3">
    <name type="scientific">Cyclocybe aegerita</name>
    <name type="common">Black poplar mushroom</name>
    <name type="synonym">Agrocybe aegerita</name>
    <dbReference type="NCBI Taxonomy" id="1973307"/>
    <lineage>
        <taxon>Eukaryota</taxon>
        <taxon>Fungi</taxon>
        <taxon>Dikarya</taxon>
        <taxon>Basidiomycota</taxon>
        <taxon>Agaricomycotina</taxon>
        <taxon>Agaricomycetes</taxon>
        <taxon>Agaricomycetidae</taxon>
        <taxon>Agaricales</taxon>
        <taxon>Agaricineae</taxon>
        <taxon>Bolbitiaceae</taxon>
        <taxon>Cyclocybe</taxon>
    </lineage>
</organism>
<dbReference type="AlphaFoldDB" id="A0A8S0VSN4"/>